<feature type="compositionally biased region" description="Low complexity" evidence="1">
    <location>
        <begin position="394"/>
        <end position="420"/>
    </location>
</feature>
<feature type="region of interest" description="Disordered" evidence="1">
    <location>
        <begin position="489"/>
        <end position="581"/>
    </location>
</feature>
<reference evidence="2 3" key="1">
    <citation type="journal article" date="2016" name="Mol. Biol. Evol.">
        <title>Comparative Genomics of Early-Diverging Mushroom-Forming Fungi Provides Insights into the Origins of Lignocellulose Decay Capabilities.</title>
        <authorList>
            <person name="Nagy L.G."/>
            <person name="Riley R."/>
            <person name="Tritt A."/>
            <person name="Adam C."/>
            <person name="Daum C."/>
            <person name="Floudas D."/>
            <person name="Sun H."/>
            <person name="Yadav J.S."/>
            <person name="Pangilinan J."/>
            <person name="Larsson K.H."/>
            <person name="Matsuura K."/>
            <person name="Barry K."/>
            <person name="Labutti K."/>
            <person name="Kuo R."/>
            <person name="Ohm R.A."/>
            <person name="Bhattacharya S.S."/>
            <person name="Shirouzu T."/>
            <person name="Yoshinaga Y."/>
            <person name="Martin F.M."/>
            <person name="Grigoriev I.V."/>
            <person name="Hibbett D.S."/>
        </authorList>
    </citation>
    <scope>NUCLEOTIDE SEQUENCE [LARGE SCALE GENOMIC DNA]</scope>
    <source>
        <strain evidence="2 3">HHB9708</strain>
    </source>
</reference>
<protein>
    <submittedName>
        <fullName evidence="2">Uncharacterized protein</fullName>
    </submittedName>
</protein>
<keyword evidence="3" id="KW-1185">Reference proteome</keyword>
<evidence type="ECO:0000313" key="2">
    <source>
        <dbReference type="EMBL" id="KZS88097.1"/>
    </source>
</evidence>
<name>A0A164NVZ8_9AGAM</name>
<dbReference type="Proteomes" id="UP000076722">
    <property type="component" value="Unassembled WGS sequence"/>
</dbReference>
<dbReference type="EMBL" id="KV419440">
    <property type="protein sequence ID" value="KZS88097.1"/>
    <property type="molecule type" value="Genomic_DNA"/>
</dbReference>
<feature type="region of interest" description="Disordered" evidence="1">
    <location>
        <begin position="382"/>
        <end position="451"/>
    </location>
</feature>
<evidence type="ECO:0000313" key="3">
    <source>
        <dbReference type="Proteomes" id="UP000076722"/>
    </source>
</evidence>
<dbReference type="AlphaFoldDB" id="A0A164NVZ8"/>
<sequence>MEPQGAPNENTTYNRYKADHTTSLIWHVLACLPTCPSLLRVPILATLAGIAVEATLGLDVKVVTLLSNGLHDALHSHALNTTELKPLWHMVWTSLGKLFDTVIHVTGDKSETFFTHIALCLYLGGPNSSVILNDRYIPLLLETPRIHWDTIFPSAINALLIQWYSRIIITSPDHIFALTEGIMRLVSHAAARSTPVLLASATTIMSFSIRTNNKPLATRLLQAVVPARRAHGRLDFDFLSTVLLPLTTMMCTGGWSLTEDSLAPFWKQTIEHFGPALDKLQRGSDWMVVAQSLTYGNFGCGRHECNASILDEASGSDRFNASELQAFEVWLSARGHILRFFNFITNALLRQRILGSSHNKICDLLFFEIDCPYCDETESPYGDADHESAAQPNTTTPPVSRPSSPTPSTEDSVPTLSSSSSEEEEPTLPTPIPHQGSFSAHSPKPVFGLYDQTPDSPTPIFTPGVKRALLLDHLEAAYLQFQRAKKARFHDAAGRSDECTTSESDATYEEQSEQTSEESEEDDTDSSDQNMEVEESEKRREMSEDYQTFKTPPRMSKRDPLARSGTPGESMDRSSPTDVPESMRAVHVPAHLLSASRKAFMEWARASYPFN</sequence>
<gene>
    <name evidence="2" type="ORF">SISNIDRAFT_490444</name>
</gene>
<accession>A0A164NVZ8</accession>
<feature type="compositionally biased region" description="Basic and acidic residues" evidence="1">
    <location>
        <begin position="489"/>
        <end position="498"/>
    </location>
</feature>
<evidence type="ECO:0000256" key="1">
    <source>
        <dbReference type="SAM" id="MobiDB-lite"/>
    </source>
</evidence>
<feature type="compositionally biased region" description="Acidic residues" evidence="1">
    <location>
        <begin position="506"/>
        <end position="535"/>
    </location>
</feature>
<proteinExistence type="predicted"/>
<organism evidence="2 3">
    <name type="scientific">Sistotremastrum niveocremeum HHB9708</name>
    <dbReference type="NCBI Taxonomy" id="1314777"/>
    <lineage>
        <taxon>Eukaryota</taxon>
        <taxon>Fungi</taxon>
        <taxon>Dikarya</taxon>
        <taxon>Basidiomycota</taxon>
        <taxon>Agaricomycotina</taxon>
        <taxon>Agaricomycetes</taxon>
        <taxon>Sistotremastrales</taxon>
        <taxon>Sistotremastraceae</taxon>
        <taxon>Sertulicium</taxon>
        <taxon>Sertulicium niveocremeum</taxon>
    </lineage>
</organism>